<reference evidence="3" key="1">
    <citation type="submission" date="2015-03" db="EMBL/GenBank/DDBJ databases">
        <authorList>
            <consortium name="Pathogen Informatics"/>
        </authorList>
    </citation>
    <scope>NUCLEOTIDE SEQUENCE [LARGE SCALE GENOMIC DNA]</scope>
    <source>
        <strain evidence="3">IP27925</strain>
    </source>
</reference>
<name>A0A0T9UWG0_YERAE</name>
<feature type="transmembrane region" description="Helical" evidence="1">
    <location>
        <begin position="96"/>
        <end position="117"/>
    </location>
</feature>
<dbReference type="EMBL" id="CQEM01000021">
    <property type="protein sequence ID" value="CNL74889.1"/>
    <property type="molecule type" value="Genomic_DNA"/>
</dbReference>
<evidence type="ECO:0000256" key="1">
    <source>
        <dbReference type="SAM" id="Phobius"/>
    </source>
</evidence>
<dbReference type="RefSeq" id="WP_050126804.1">
    <property type="nucleotide sequence ID" value="NZ_CQEM01000021.1"/>
</dbReference>
<keyword evidence="1" id="KW-1133">Transmembrane helix</keyword>
<proteinExistence type="predicted"/>
<accession>A0A0T9UWG0</accession>
<keyword evidence="1" id="KW-0472">Membrane</keyword>
<dbReference type="AlphaFoldDB" id="A0A0T9UWG0"/>
<evidence type="ECO:0000313" key="3">
    <source>
        <dbReference type="Proteomes" id="UP000040088"/>
    </source>
</evidence>
<gene>
    <name evidence="2" type="ORF">ERS008460_03674</name>
</gene>
<dbReference type="Proteomes" id="UP000040088">
    <property type="component" value="Unassembled WGS sequence"/>
</dbReference>
<evidence type="ECO:0000313" key="2">
    <source>
        <dbReference type="EMBL" id="CNL74889.1"/>
    </source>
</evidence>
<sequence length="121" mass="13671">MIVNHPISKEDKLSWLAKLGSGQLGVAKTYLHFLLAIIFISAVTFFAVFADWNFWVIVLAIVLYAIYILNVGQGLWRSSKILNNKAFRILTKCVSVFAYFCGISAFIRVANLVLLYLQLQP</sequence>
<feature type="transmembrane region" description="Helical" evidence="1">
    <location>
        <begin position="30"/>
        <end position="49"/>
    </location>
</feature>
<keyword evidence="1" id="KW-0812">Transmembrane</keyword>
<feature type="transmembrane region" description="Helical" evidence="1">
    <location>
        <begin position="55"/>
        <end position="76"/>
    </location>
</feature>
<organism evidence="2 3">
    <name type="scientific">Yersinia aleksiciae</name>
    <dbReference type="NCBI Taxonomy" id="263819"/>
    <lineage>
        <taxon>Bacteria</taxon>
        <taxon>Pseudomonadati</taxon>
        <taxon>Pseudomonadota</taxon>
        <taxon>Gammaproteobacteria</taxon>
        <taxon>Enterobacterales</taxon>
        <taxon>Yersiniaceae</taxon>
        <taxon>Yersinia</taxon>
    </lineage>
</organism>
<protein>
    <submittedName>
        <fullName evidence="2">Uncharacterized protein</fullName>
    </submittedName>
</protein>